<feature type="signal peptide" evidence="1">
    <location>
        <begin position="1"/>
        <end position="34"/>
    </location>
</feature>
<reference evidence="2 3" key="1">
    <citation type="submission" date="2024-10" db="EMBL/GenBank/DDBJ databases">
        <title>Updated reference genomes for cyclostephanoid diatoms.</title>
        <authorList>
            <person name="Roberts W.R."/>
            <person name="Alverson A.J."/>
        </authorList>
    </citation>
    <scope>NUCLEOTIDE SEQUENCE [LARGE SCALE GENOMIC DNA]</scope>
    <source>
        <strain evidence="2 3">AJA010-31</strain>
    </source>
</reference>
<protein>
    <recommendedName>
        <fullName evidence="4">Sulfotransferase domain-containing protein</fullName>
    </recommendedName>
</protein>
<dbReference type="InterPro" id="IPR027417">
    <property type="entry name" value="P-loop_NTPase"/>
</dbReference>
<evidence type="ECO:0008006" key="4">
    <source>
        <dbReference type="Google" id="ProtNLM"/>
    </source>
</evidence>
<dbReference type="AlphaFoldDB" id="A0ABD3NRP2"/>
<dbReference type="Gene3D" id="3.40.50.300">
    <property type="entry name" value="P-loop containing nucleotide triphosphate hydrolases"/>
    <property type="match status" value="1"/>
</dbReference>
<keyword evidence="1" id="KW-0732">Signal</keyword>
<organism evidence="2 3">
    <name type="scientific">Cyclotella atomus</name>
    <dbReference type="NCBI Taxonomy" id="382360"/>
    <lineage>
        <taxon>Eukaryota</taxon>
        <taxon>Sar</taxon>
        <taxon>Stramenopiles</taxon>
        <taxon>Ochrophyta</taxon>
        <taxon>Bacillariophyta</taxon>
        <taxon>Coscinodiscophyceae</taxon>
        <taxon>Thalassiosirophycidae</taxon>
        <taxon>Stephanodiscales</taxon>
        <taxon>Stephanodiscaceae</taxon>
        <taxon>Cyclotella</taxon>
    </lineage>
</organism>
<evidence type="ECO:0000256" key="1">
    <source>
        <dbReference type="SAM" id="SignalP"/>
    </source>
</evidence>
<accession>A0ABD3NRP2</accession>
<name>A0ABD3NRP2_9STRA</name>
<comment type="caution">
    <text evidence="2">The sequence shown here is derived from an EMBL/GenBank/DDBJ whole genome shotgun (WGS) entry which is preliminary data.</text>
</comment>
<dbReference type="Proteomes" id="UP001530400">
    <property type="component" value="Unassembled WGS sequence"/>
</dbReference>
<dbReference type="InterPro" id="IPR053259">
    <property type="entry name" value="Golvesin-related_Golgi"/>
</dbReference>
<gene>
    <name evidence="2" type="ORF">ACHAWO_012045</name>
</gene>
<evidence type="ECO:0000313" key="3">
    <source>
        <dbReference type="Proteomes" id="UP001530400"/>
    </source>
</evidence>
<dbReference type="PANTHER" id="PTHR32301:SF6">
    <property type="entry name" value="GOLVESIN-RELATED"/>
    <property type="match status" value="1"/>
</dbReference>
<evidence type="ECO:0000313" key="2">
    <source>
        <dbReference type="EMBL" id="KAL3778557.1"/>
    </source>
</evidence>
<proteinExistence type="predicted"/>
<dbReference type="EMBL" id="JALLPJ020000980">
    <property type="protein sequence ID" value="KAL3778557.1"/>
    <property type="molecule type" value="Genomic_DNA"/>
</dbReference>
<dbReference type="SUPFAM" id="SSF52540">
    <property type="entry name" value="P-loop containing nucleoside triphosphate hydrolases"/>
    <property type="match status" value="1"/>
</dbReference>
<feature type="chain" id="PRO_5044874970" description="Sulfotransferase domain-containing protein" evidence="1">
    <location>
        <begin position="35"/>
        <end position="381"/>
    </location>
</feature>
<keyword evidence="3" id="KW-1185">Reference proteome</keyword>
<dbReference type="PANTHER" id="PTHR32301">
    <property type="entry name" value="COUNTIN RECEPTOR CNR3-RELATED"/>
    <property type="match status" value="1"/>
</dbReference>
<sequence length="381" mass="44216">MPRSRPRKKYVPPVGFMLILFALFNIVEWPSIDSDDETTAIYDANAEEQNSPLMKWARMPSWKTKLKRIDEIPDEPPDSVLFWHIPKCGGTTAKKLYECMGKTVTTRVGVIPKYGYQDTKELVVFQPYPHQDWKTVNVDTTTLDGIVRAKKMGLVQSHLADVIVSMEMGAAVQHLYTSRGDGRNKGRVFAMFRHPIDRLVSKFYYLQVATWEKSYRPEWKDLTLIDWAKNNKRAGADSNIMVQKLTGEAWSDRVGERDLRVAKKILRDYVVVGLLDDAEESFRRFNIVLGIDPKEERNERCMNELFSSKENSNKHPKVRVLCLDAAVHLHYVHIHAFDVQIEEGSAEWNILSRKNILDIRLYRYIERLYAEQKSIIDSYVT</sequence>